<evidence type="ECO:0000256" key="1">
    <source>
        <dbReference type="SAM" id="MobiDB-lite"/>
    </source>
</evidence>
<protein>
    <submittedName>
        <fullName evidence="2">Uncharacterized protein</fullName>
    </submittedName>
</protein>
<sequence length="32" mass="3635">MSPVRQEEIWDEEAARRYDTPGTGIELSAPMV</sequence>
<dbReference type="AlphaFoldDB" id="A0A6J4MCM9"/>
<accession>A0A6J4MCM9</accession>
<name>A0A6J4MCM9_9ACTN</name>
<evidence type="ECO:0000313" key="2">
    <source>
        <dbReference type="EMBL" id="CAA9356125.1"/>
    </source>
</evidence>
<proteinExistence type="predicted"/>
<reference evidence="2" key="1">
    <citation type="submission" date="2020-02" db="EMBL/GenBank/DDBJ databases">
        <authorList>
            <person name="Meier V. D."/>
        </authorList>
    </citation>
    <scope>NUCLEOTIDE SEQUENCE</scope>
    <source>
        <strain evidence="2">AVDCRST_MAG07</strain>
    </source>
</reference>
<dbReference type="EMBL" id="CADCUB010000159">
    <property type="protein sequence ID" value="CAA9356125.1"/>
    <property type="molecule type" value="Genomic_DNA"/>
</dbReference>
<feature type="compositionally biased region" description="Basic and acidic residues" evidence="1">
    <location>
        <begin position="1"/>
        <end position="19"/>
    </location>
</feature>
<gene>
    <name evidence="2" type="ORF">AVDCRST_MAG07-3371</name>
</gene>
<feature type="region of interest" description="Disordered" evidence="1">
    <location>
        <begin position="1"/>
        <end position="32"/>
    </location>
</feature>
<organism evidence="2">
    <name type="scientific">uncultured Frankineae bacterium</name>
    <dbReference type="NCBI Taxonomy" id="437475"/>
    <lineage>
        <taxon>Bacteria</taxon>
        <taxon>Bacillati</taxon>
        <taxon>Actinomycetota</taxon>
        <taxon>Actinomycetes</taxon>
        <taxon>Frankiales</taxon>
        <taxon>environmental samples</taxon>
    </lineage>
</organism>
<feature type="non-terminal residue" evidence="2">
    <location>
        <position position="32"/>
    </location>
</feature>